<evidence type="ECO:0000256" key="2">
    <source>
        <dbReference type="SAM" id="Phobius"/>
    </source>
</evidence>
<keyword evidence="2" id="KW-1133">Transmembrane helix</keyword>
<name>A0A934I593_9CORY</name>
<feature type="transmembrane region" description="Helical" evidence="2">
    <location>
        <begin position="120"/>
        <end position="139"/>
    </location>
</feature>
<evidence type="ECO:0000313" key="3">
    <source>
        <dbReference type="EMBL" id="MBI8989489.1"/>
    </source>
</evidence>
<evidence type="ECO:0000313" key="4">
    <source>
        <dbReference type="Proteomes" id="UP000645966"/>
    </source>
</evidence>
<feature type="transmembrane region" description="Helical" evidence="2">
    <location>
        <begin position="96"/>
        <end position="114"/>
    </location>
</feature>
<comment type="caution">
    <text evidence="3">The sequence shown here is derived from an EMBL/GenBank/DDBJ whole genome shotgun (WGS) entry which is preliminary data.</text>
</comment>
<sequence>MSENTFDRLYPDVDPATPLPPTRGERVGMTVSVAVFAFGAAAGELIVAGVGFGLLMFCLIANSLKMRRKIRNEARSRFPGEDWAEYGVVRSLRLDILVPLLWLIATVTCALVFFFTPASWYPWAPAGAAGLAAAITWFMPGMSPAWSSRQQDDVPDDEHRDLTPTPYPEGSETQTA</sequence>
<dbReference type="RefSeq" id="WP_198738532.1">
    <property type="nucleotide sequence ID" value="NZ_JAEIOS010000012.1"/>
</dbReference>
<dbReference type="Proteomes" id="UP000645966">
    <property type="component" value="Unassembled WGS sequence"/>
</dbReference>
<organism evidence="3 4">
    <name type="scientific">Corynebacterium meridianum</name>
    <dbReference type="NCBI Taxonomy" id="2765363"/>
    <lineage>
        <taxon>Bacteria</taxon>
        <taxon>Bacillati</taxon>
        <taxon>Actinomycetota</taxon>
        <taxon>Actinomycetes</taxon>
        <taxon>Mycobacteriales</taxon>
        <taxon>Corynebacteriaceae</taxon>
        <taxon>Corynebacterium</taxon>
    </lineage>
</organism>
<reference evidence="3" key="1">
    <citation type="submission" date="2020-12" db="EMBL/GenBank/DDBJ databases">
        <title>Genome public.</title>
        <authorList>
            <person name="Sun Q."/>
        </authorList>
    </citation>
    <scope>NUCLEOTIDE SEQUENCE</scope>
    <source>
        <strain evidence="3">CCM 8863</strain>
    </source>
</reference>
<dbReference type="EMBL" id="JAEIOS010000012">
    <property type="protein sequence ID" value="MBI8989489.1"/>
    <property type="molecule type" value="Genomic_DNA"/>
</dbReference>
<keyword evidence="2" id="KW-0812">Transmembrane</keyword>
<feature type="compositionally biased region" description="Basic and acidic residues" evidence="1">
    <location>
        <begin position="1"/>
        <end position="11"/>
    </location>
</feature>
<feature type="transmembrane region" description="Helical" evidence="2">
    <location>
        <begin position="33"/>
        <end position="61"/>
    </location>
</feature>
<feature type="region of interest" description="Disordered" evidence="1">
    <location>
        <begin position="1"/>
        <end position="21"/>
    </location>
</feature>
<keyword evidence="2" id="KW-0472">Membrane</keyword>
<accession>A0A934I593</accession>
<dbReference type="AlphaFoldDB" id="A0A934I593"/>
<protein>
    <submittedName>
        <fullName evidence="3">Uncharacterized protein</fullName>
    </submittedName>
</protein>
<keyword evidence="4" id="KW-1185">Reference proteome</keyword>
<gene>
    <name evidence="3" type="ORF">JDV75_06905</name>
</gene>
<feature type="region of interest" description="Disordered" evidence="1">
    <location>
        <begin position="147"/>
        <end position="176"/>
    </location>
</feature>
<proteinExistence type="predicted"/>
<evidence type="ECO:0000256" key="1">
    <source>
        <dbReference type="SAM" id="MobiDB-lite"/>
    </source>
</evidence>